<evidence type="ECO:0000313" key="4">
    <source>
        <dbReference type="Proteomes" id="UP000291334"/>
    </source>
</evidence>
<name>A0A4Q9R524_9GAMM</name>
<evidence type="ECO:0000313" key="3">
    <source>
        <dbReference type="EMBL" id="TBV06031.1"/>
    </source>
</evidence>
<comment type="caution">
    <text evidence="2">The sequence shown here is derived from an EMBL/GenBank/DDBJ whole genome shotgun (WGS) entry which is preliminary data.</text>
</comment>
<dbReference type="Proteomes" id="UP000293172">
    <property type="component" value="Unassembled WGS sequence"/>
</dbReference>
<dbReference type="AlphaFoldDB" id="A0A4Q9R524"/>
<keyword evidence="4" id="KW-1185">Reference proteome</keyword>
<gene>
    <name evidence="3" type="ORF">DNK34_11865</name>
    <name evidence="2" type="ORF">DNK44_09140</name>
</gene>
<organism evidence="2 5">
    <name type="scientific">Phytopseudomonas dryadis</name>
    <dbReference type="NCBI Taxonomy" id="2487520"/>
    <lineage>
        <taxon>Bacteria</taxon>
        <taxon>Pseudomonadati</taxon>
        <taxon>Pseudomonadota</taxon>
        <taxon>Gammaproteobacteria</taxon>
        <taxon>Pseudomonadales</taxon>
        <taxon>Pseudomonadaceae</taxon>
        <taxon>Phytopseudomonas</taxon>
    </lineage>
</organism>
<feature type="domain" description="DUF4440" evidence="1">
    <location>
        <begin position="25"/>
        <end position="131"/>
    </location>
</feature>
<accession>A0A4Q9R524</accession>
<dbReference type="Pfam" id="PF14534">
    <property type="entry name" value="DUF4440"/>
    <property type="match status" value="1"/>
</dbReference>
<proteinExistence type="predicted"/>
<reference evidence="4 5" key="1">
    <citation type="submission" date="2018-06" db="EMBL/GenBank/DDBJ databases">
        <title>Three novel Pseudomonas species isolated from symptomatic oak.</title>
        <authorList>
            <person name="Bueno-Gonzalez V."/>
            <person name="Brady C."/>
        </authorList>
    </citation>
    <scope>NUCLEOTIDE SEQUENCE [LARGE SCALE GENOMIC DNA]</scope>
    <source>
        <strain evidence="3 4">P26B</strain>
        <strain evidence="2 5">P6B</strain>
    </source>
</reference>
<dbReference type="InterPro" id="IPR027843">
    <property type="entry name" value="DUF4440"/>
</dbReference>
<evidence type="ECO:0000313" key="5">
    <source>
        <dbReference type="Proteomes" id="UP000293172"/>
    </source>
</evidence>
<dbReference type="SUPFAM" id="SSF54427">
    <property type="entry name" value="NTF2-like"/>
    <property type="match status" value="1"/>
</dbReference>
<sequence>MLLSALPGIAFSQPATTSTADIQAITALVDRYQQARVEQDATAIRALLTDDIDQLVSSGEWRHGIEGALSGMQRSSAQNPGGRTLTVETVRLVDADSAIADARYELPNSDGTPRRMWSTFVVVRDGGEWKITAIRNMQPSGYQ</sequence>
<dbReference type="InterPro" id="IPR032710">
    <property type="entry name" value="NTF2-like_dom_sf"/>
</dbReference>
<evidence type="ECO:0000313" key="2">
    <source>
        <dbReference type="EMBL" id="TBU94527.1"/>
    </source>
</evidence>
<evidence type="ECO:0000259" key="1">
    <source>
        <dbReference type="Pfam" id="PF14534"/>
    </source>
</evidence>
<dbReference type="OrthoDB" id="582247at2"/>
<protein>
    <submittedName>
        <fullName evidence="2">DUF4440 domain-containing protein</fullName>
    </submittedName>
</protein>
<dbReference type="Proteomes" id="UP000291334">
    <property type="component" value="Unassembled WGS sequence"/>
</dbReference>
<dbReference type="Gene3D" id="3.10.450.50">
    <property type="match status" value="1"/>
</dbReference>
<dbReference type="InterPro" id="IPR011944">
    <property type="entry name" value="Steroid_delta5-4_isomerase"/>
</dbReference>
<dbReference type="EMBL" id="QJUM01000012">
    <property type="protein sequence ID" value="TBV06031.1"/>
    <property type="molecule type" value="Genomic_DNA"/>
</dbReference>
<dbReference type="EMBL" id="QJUL01000010">
    <property type="protein sequence ID" value="TBU94527.1"/>
    <property type="molecule type" value="Genomic_DNA"/>
</dbReference>
<dbReference type="NCBIfam" id="TIGR02246">
    <property type="entry name" value="SgcJ/EcaC family oxidoreductase"/>
    <property type="match status" value="1"/>
</dbReference>